<feature type="transmembrane region" description="Helical" evidence="1">
    <location>
        <begin position="236"/>
        <end position="253"/>
    </location>
</feature>
<organism evidence="2 3">
    <name type="scientific">Spectribacter hydrogenoxidans</name>
    <dbReference type="NCBI Taxonomy" id="3075608"/>
    <lineage>
        <taxon>Bacteria</taxon>
        <taxon>Pseudomonadati</taxon>
        <taxon>Pseudomonadota</taxon>
        <taxon>Gammaproteobacteria</taxon>
        <taxon>Salinisphaerales</taxon>
        <taxon>Salinisphaeraceae</taxon>
        <taxon>Spectribacter</taxon>
    </lineage>
</organism>
<accession>A0ABU3BY79</accession>
<feature type="transmembrane region" description="Helical" evidence="1">
    <location>
        <begin position="399"/>
        <end position="423"/>
    </location>
</feature>
<feature type="transmembrane region" description="Helical" evidence="1">
    <location>
        <begin position="435"/>
        <end position="455"/>
    </location>
</feature>
<feature type="transmembrane region" description="Helical" evidence="1">
    <location>
        <begin position="373"/>
        <end position="393"/>
    </location>
</feature>
<keyword evidence="1" id="KW-0472">Membrane</keyword>
<feature type="transmembrane region" description="Helical" evidence="1">
    <location>
        <begin position="314"/>
        <end position="334"/>
    </location>
</feature>
<reference evidence="2 3" key="1">
    <citation type="submission" date="2023-09" db="EMBL/GenBank/DDBJ databases">
        <authorList>
            <person name="Rey-Velasco X."/>
        </authorList>
    </citation>
    <scope>NUCLEOTIDE SEQUENCE [LARGE SCALE GENOMIC DNA]</scope>
    <source>
        <strain evidence="2 3">W335</strain>
    </source>
</reference>
<dbReference type="InterPro" id="IPR007263">
    <property type="entry name" value="DCC1-like"/>
</dbReference>
<dbReference type="PROSITE" id="PS51354">
    <property type="entry name" value="GLUTAREDOXIN_2"/>
    <property type="match status" value="1"/>
</dbReference>
<sequence>MAPIRIYYDGECPFCARFVRYLRLRDSAGVPELIDLRTAPDARRAFIDRGLAPDKGMLVERDGQVYGGADAMHLLTLLSSSSARFNRLVGMLTATAGRARWSYPLLRAGRAAVLLMLGREGLEAGKGWHKAPYGFFLFTFGVFGFLHVLIYAYNYGVGLYPSSYAVGVLGLALALFPLSRRIFLLLIAALAIDGVLQAPVFSNHSMLKNFLVLGVLAAGLEAWLRGESWRWFISRFAPIGRWLLLLMYFFGVFHKVNTDFLDPAVSCAVVLLQHLPLPDMIVGQAWLHWSAMYGTLVIETFIVACLLIPSLRQLGVYLGIAFHSLLALSGYSFYAPFSTLTIALHCLFLPPFAHAWLESDADSRARLQRARRLPGLVVLGLYVLGLTALAANGSYAQLGILWLILPIGLLAMIRASGVSPAAANFRDGPVLRTPVWAWLLIALFFVNGITPYLGLKTAQSFNMFANLRLEDGRSNHLLLPNAPGPFDYLEAPVEILDPGGVAYFAQIKQRDLRLTWYDFLSRMEDASDNVAVDFRRAGEVSRNVTRADLAAERQAVLHPAMVRHWFHFVPVNTASPKACAQDN</sequence>
<keyword evidence="1" id="KW-1133">Transmembrane helix</keyword>
<gene>
    <name evidence="2" type="ORF">RM532_04835</name>
</gene>
<evidence type="ECO:0000313" key="3">
    <source>
        <dbReference type="Proteomes" id="UP001251857"/>
    </source>
</evidence>
<evidence type="ECO:0000313" key="2">
    <source>
        <dbReference type="EMBL" id="MDT0634276.1"/>
    </source>
</evidence>
<keyword evidence="1" id="KW-0812">Transmembrane</keyword>
<feature type="transmembrane region" description="Helical" evidence="1">
    <location>
        <begin position="206"/>
        <end position="224"/>
    </location>
</feature>
<feature type="transmembrane region" description="Helical" evidence="1">
    <location>
        <begin position="286"/>
        <end position="307"/>
    </location>
</feature>
<dbReference type="Proteomes" id="UP001251857">
    <property type="component" value="Unassembled WGS sequence"/>
</dbReference>
<feature type="transmembrane region" description="Helical" evidence="1">
    <location>
        <begin position="133"/>
        <end position="153"/>
    </location>
</feature>
<protein>
    <submittedName>
        <fullName evidence="2">DCC1-like thiol-disulfide oxidoreductase family protein</fullName>
    </submittedName>
</protein>
<proteinExistence type="predicted"/>
<dbReference type="EMBL" id="JAVRIB010000004">
    <property type="protein sequence ID" value="MDT0634276.1"/>
    <property type="molecule type" value="Genomic_DNA"/>
</dbReference>
<dbReference type="Pfam" id="PF04134">
    <property type="entry name" value="DCC1-like"/>
    <property type="match status" value="1"/>
</dbReference>
<feature type="transmembrane region" description="Helical" evidence="1">
    <location>
        <begin position="183"/>
        <end position="200"/>
    </location>
</feature>
<evidence type="ECO:0000256" key="1">
    <source>
        <dbReference type="SAM" id="Phobius"/>
    </source>
</evidence>
<comment type="caution">
    <text evidence="2">The sequence shown here is derived from an EMBL/GenBank/DDBJ whole genome shotgun (WGS) entry which is preliminary data.</text>
</comment>
<keyword evidence="3" id="KW-1185">Reference proteome</keyword>
<name>A0ABU3BY79_9GAMM</name>
<dbReference type="RefSeq" id="WP_311652035.1">
    <property type="nucleotide sequence ID" value="NZ_JAVRIB010000004.1"/>
</dbReference>
<feature type="transmembrane region" description="Helical" evidence="1">
    <location>
        <begin position="159"/>
        <end position="176"/>
    </location>
</feature>